<gene>
    <name evidence="2" type="ORF">AN484_14475</name>
</gene>
<protein>
    <recommendedName>
        <fullName evidence="1">DUF4351 domain-containing protein</fullName>
    </recommendedName>
</protein>
<proteinExistence type="predicted"/>
<name>A0A1B7X116_APHFL</name>
<comment type="caution">
    <text evidence="2">The sequence shown here is derived from an EMBL/GenBank/DDBJ whole genome shotgun (WGS) entry which is preliminary data.</text>
</comment>
<dbReference type="PATRIC" id="fig|1710896.3.peg.2199"/>
<dbReference type="Proteomes" id="UP000092093">
    <property type="component" value="Unassembled WGS sequence"/>
</dbReference>
<accession>A0A1B7X116</accession>
<dbReference type="PANTHER" id="PTHR35586:SF2">
    <property type="entry name" value="SLL1542 PROTEIN"/>
    <property type="match status" value="1"/>
</dbReference>
<dbReference type="EMBL" id="LJOW01000072">
    <property type="protein sequence ID" value="OBQ43074.1"/>
    <property type="molecule type" value="Genomic_DNA"/>
</dbReference>
<evidence type="ECO:0000313" key="3">
    <source>
        <dbReference type="Proteomes" id="UP000092093"/>
    </source>
</evidence>
<dbReference type="InterPro" id="IPR025587">
    <property type="entry name" value="DUF4351"/>
</dbReference>
<feature type="domain" description="DUF4351" evidence="1">
    <location>
        <begin position="246"/>
        <end position="300"/>
    </location>
</feature>
<reference evidence="2 3" key="1">
    <citation type="submission" date="2015-09" db="EMBL/GenBank/DDBJ databases">
        <title>Aphanizomenon flos-aquae WA102.</title>
        <authorList>
            <person name="Driscoll C."/>
        </authorList>
    </citation>
    <scope>NUCLEOTIDE SEQUENCE [LARGE SCALE GENOMIC DNA]</scope>
    <source>
        <strain evidence="2">WA102</strain>
    </source>
</reference>
<evidence type="ECO:0000259" key="1">
    <source>
        <dbReference type="Pfam" id="PF14261"/>
    </source>
</evidence>
<evidence type="ECO:0000313" key="2">
    <source>
        <dbReference type="EMBL" id="OBQ43074.1"/>
    </source>
</evidence>
<dbReference type="Pfam" id="PF14261">
    <property type="entry name" value="DUF4351"/>
    <property type="match status" value="1"/>
</dbReference>
<dbReference type="AlphaFoldDB" id="A0A1B7X116"/>
<organism evidence="2 3">
    <name type="scientific">Aphanizomenon flos-aquae WA102</name>
    <dbReference type="NCBI Taxonomy" id="1710896"/>
    <lineage>
        <taxon>Bacteria</taxon>
        <taxon>Bacillati</taxon>
        <taxon>Cyanobacteriota</taxon>
        <taxon>Cyanophyceae</taxon>
        <taxon>Nostocales</taxon>
        <taxon>Aphanizomenonaceae</taxon>
        <taxon>Aphanizomenon</taxon>
    </lineage>
</organism>
<dbReference type="PANTHER" id="PTHR35586">
    <property type="entry name" value="SLL1691 PROTEIN"/>
    <property type="match status" value="1"/>
</dbReference>
<sequence length="306" mass="34740">MTRFIHDQFAKDYLEELLKPFGEVQAASQVAGEIREIDVLFTPFPNQTTNVELLGLLGKLATTPAIFEPFRNPASTEEICDCLLKSLEVRGALRRAAKREQTTSAKIEIPKLWILTPTASKNIISGFSETTKPDSLPGIYYLAKSLHAAIVVIHQLPQTQETLWLRLLGRGTVQKRAIDELAALPLNQPYVKITLELLYNLQKNLKINQSSQTEDQELIMRLAPLYQQDRELAKQEGLYEGLQEGLQKEKRLIIRLLNRRVGEIDSLLIQKIQELSVEKLEELGEALLDFTSVTDLETWLEHNSIN</sequence>